<name>F5IXL6_9BACT</name>
<evidence type="ECO:0000313" key="1">
    <source>
        <dbReference type="EMBL" id="EGK01685.1"/>
    </source>
</evidence>
<dbReference type="RefSeq" id="WP_006799348.1">
    <property type="nucleotide sequence ID" value="NZ_GL891982.1"/>
</dbReference>
<comment type="caution">
    <text evidence="1">The sequence shown here is derived from an EMBL/GenBank/DDBJ whole genome shotgun (WGS) entry which is preliminary data.</text>
</comment>
<organism evidence="1 2">
    <name type="scientific">Dysgonomonas gadei ATCC BAA-286</name>
    <dbReference type="NCBI Taxonomy" id="742766"/>
    <lineage>
        <taxon>Bacteria</taxon>
        <taxon>Pseudomonadati</taxon>
        <taxon>Bacteroidota</taxon>
        <taxon>Bacteroidia</taxon>
        <taxon>Bacteroidales</taxon>
        <taxon>Dysgonomonadaceae</taxon>
        <taxon>Dysgonomonas</taxon>
    </lineage>
</organism>
<accession>F5IXL6</accession>
<protein>
    <submittedName>
        <fullName evidence="1">Uncharacterized protein</fullName>
    </submittedName>
</protein>
<dbReference type="EMBL" id="ADLV01000020">
    <property type="protein sequence ID" value="EGK01685.1"/>
    <property type="molecule type" value="Genomic_DNA"/>
</dbReference>
<evidence type="ECO:0000313" key="2">
    <source>
        <dbReference type="Proteomes" id="UP000004913"/>
    </source>
</evidence>
<reference evidence="1 2" key="1">
    <citation type="submission" date="2011-04" db="EMBL/GenBank/DDBJ databases">
        <title>The Genome Sequence of Dysgonomonas gadei ATCC BAA-286.</title>
        <authorList>
            <consortium name="The Broad Institute Genome Sequencing Platform"/>
            <person name="Earl A."/>
            <person name="Ward D."/>
            <person name="Feldgarden M."/>
            <person name="Gevers D."/>
            <person name="Pudlo N."/>
            <person name="Martens E."/>
            <person name="Allen-Vercoe E."/>
            <person name="Young S.K."/>
            <person name="Zeng Q."/>
            <person name="Gargeya S."/>
            <person name="Fitzgerald M."/>
            <person name="Haas B."/>
            <person name="Abouelleil A."/>
            <person name="Alvarado L."/>
            <person name="Arachchi H.M."/>
            <person name="Berlin A."/>
            <person name="Brown A."/>
            <person name="Chapman S.B."/>
            <person name="Chen Z."/>
            <person name="Dunbar C."/>
            <person name="Freedman E."/>
            <person name="Gearin G."/>
            <person name="Gellesch M."/>
            <person name="Goldberg J."/>
            <person name="Griggs A."/>
            <person name="Gujja S."/>
            <person name="Heiman D."/>
            <person name="Howarth C."/>
            <person name="Larson L."/>
            <person name="Lui A."/>
            <person name="MacDonald P.J.P."/>
            <person name="Mehta T."/>
            <person name="Montmayeur A."/>
            <person name="Murphy C."/>
            <person name="Neiman D."/>
            <person name="Pearson M."/>
            <person name="Priest M."/>
            <person name="Roberts A."/>
            <person name="Saif S."/>
            <person name="Shea T."/>
            <person name="Shenoy N."/>
            <person name="Sisk P."/>
            <person name="Stolte C."/>
            <person name="Sykes S."/>
            <person name="Yandava C."/>
            <person name="Wortman J."/>
            <person name="Nusbaum C."/>
            <person name="Birren B."/>
        </authorList>
    </citation>
    <scope>NUCLEOTIDE SEQUENCE [LARGE SCALE GENOMIC DNA]</scope>
    <source>
        <strain evidence="1 2">ATCC BAA-286</strain>
    </source>
</reference>
<sequence length="146" mass="17458">MKSKDILFKWFGEMIAKYHNIKFFYKYNTNYKSHYIAVFPKDIVDSEDYCEKENSIYESLSRDFENESFLFATEDKRFKITNEFISYEKNNIPAYDIFQISYNTAQNKILSKTTTILIERSSSTNKDKYTKEVSIFKDNKIKSIPC</sequence>
<dbReference type="Proteomes" id="UP000004913">
    <property type="component" value="Unassembled WGS sequence"/>
</dbReference>
<gene>
    <name evidence="1" type="ORF">HMPREF9455_01833</name>
</gene>
<dbReference type="AlphaFoldDB" id="F5IXL6"/>
<dbReference type="HOGENOM" id="CLU_1774456_0_0_10"/>
<proteinExistence type="predicted"/>
<keyword evidence="2" id="KW-1185">Reference proteome</keyword>